<dbReference type="NCBIfam" id="TIGR01873">
    <property type="entry name" value="cas_CT1978"/>
    <property type="match status" value="1"/>
</dbReference>
<dbReference type="Pfam" id="PF09707">
    <property type="entry name" value="Cas_Cas2CT1978"/>
    <property type="match status" value="1"/>
</dbReference>
<dbReference type="Proteomes" id="UP000198620">
    <property type="component" value="Unassembled WGS sequence"/>
</dbReference>
<proteinExistence type="predicted"/>
<gene>
    <name evidence="1" type="ORF">SAMN05216387_103233</name>
</gene>
<organism evidence="1 2">
    <name type="scientific">Nitrosovibrio tenuis</name>
    <dbReference type="NCBI Taxonomy" id="1233"/>
    <lineage>
        <taxon>Bacteria</taxon>
        <taxon>Pseudomonadati</taxon>
        <taxon>Pseudomonadota</taxon>
        <taxon>Betaproteobacteria</taxon>
        <taxon>Nitrosomonadales</taxon>
        <taxon>Nitrosomonadaceae</taxon>
        <taxon>Nitrosovibrio</taxon>
    </lineage>
</organism>
<evidence type="ECO:0000313" key="2">
    <source>
        <dbReference type="Proteomes" id="UP000198620"/>
    </source>
</evidence>
<dbReference type="STRING" id="1233.SAMN05216387_103233"/>
<dbReference type="InterPro" id="IPR010152">
    <property type="entry name" value="CRISPR-assoc_prot_Cas2_sub"/>
</dbReference>
<keyword evidence="2" id="KW-1185">Reference proteome</keyword>
<dbReference type="EMBL" id="FOBH01000003">
    <property type="protein sequence ID" value="SEK86349.1"/>
    <property type="molecule type" value="Genomic_DNA"/>
</dbReference>
<dbReference type="OrthoDB" id="8527479at2"/>
<protein>
    <submittedName>
        <fullName evidence="1">CRISPR-associated protein Cas2</fullName>
    </submittedName>
</protein>
<accession>A0A1H7KHS8</accession>
<sequence>MLVVIANDLPPAVRGRMKLWFIEPRPNVFVSGVKDAVAKTVVDYLYDHCPRESGLMVFRRIPAAPGYEIRGVGDTKRDLIEISGLQLVIEKQILSGPAA</sequence>
<dbReference type="Gene3D" id="3.30.70.240">
    <property type="match status" value="1"/>
</dbReference>
<dbReference type="AlphaFoldDB" id="A0A1H7KHS8"/>
<evidence type="ECO:0000313" key="1">
    <source>
        <dbReference type="EMBL" id="SEK86349.1"/>
    </source>
</evidence>
<name>A0A1H7KHS8_9PROT</name>
<reference evidence="1 2" key="1">
    <citation type="submission" date="2016-10" db="EMBL/GenBank/DDBJ databases">
        <authorList>
            <person name="de Groot N.N."/>
        </authorList>
    </citation>
    <scope>NUCLEOTIDE SEQUENCE [LARGE SCALE GENOMIC DNA]</scope>
    <source>
        <strain evidence="1 2">Nv1</strain>
    </source>
</reference>
<dbReference type="RefSeq" id="WP_090828079.1">
    <property type="nucleotide sequence ID" value="NZ_FOBH01000003.1"/>
</dbReference>